<keyword evidence="11" id="KW-0732">Signal</keyword>
<evidence type="ECO:0000256" key="11">
    <source>
        <dbReference type="RuleBase" id="RU367085"/>
    </source>
</evidence>
<keyword evidence="9 11" id="KW-0464">Manganese</keyword>
<dbReference type="Proteomes" id="UP001153148">
    <property type="component" value="Unassembled WGS sequence"/>
</dbReference>
<comment type="caution">
    <text evidence="13">The sequence shown here is derived from an EMBL/GenBank/DDBJ whole genome shotgun (WGS) entry which is preliminary data.</text>
</comment>
<comment type="subunit">
    <text evidence="3 11">Monomer.</text>
</comment>
<gene>
    <name evidence="13" type="ORF">TPAB3V08_LOCUS5564</name>
</gene>
<dbReference type="PROSITE" id="PS51959">
    <property type="entry name" value="ENDOU"/>
    <property type="match status" value="1"/>
</dbReference>
<organism evidence="13 14">
    <name type="scientific">Timema podura</name>
    <name type="common">Walking stick</name>
    <dbReference type="NCBI Taxonomy" id="61482"/>
    <lineage>
        <taxon>Eukaryota</taxon>
        <taxon>Metazoa</taxon>
        <taxon>Ecdysozoa</taxon>
        <taxon>Arthropoda</taxon>
        <taxon>Hexapoda</taxon>
        <taxon>Insecta</taxon>
        <taxon>Pterygota</taxon>
        <taxon>Neoptera</taxon>
        <taxon>Polyneoptera</taxon>
        <taxon>Phasmatodea</taxon>
        <taxon>Timematodea</taxon>
        <taxon>Timematoidea</taxon>
        <taxon>Timematidae</taxon>
        <taxon>Timema</taxon>
    </lineage>
</organism>
<evidence type="ECO:0000313" key="14">
    <source>
        <dbReference type="Proteomes" id="UP001153148"/>
    </source>
</evidence>
<comment type="similarity">
    <text evidence="2 11">Belongs to the ENDOU family.</text>
</comment>
<evidence type="ECO:0000259" key="12">
    <source>
        <dbReference type="PROSITE" id="PS51959"/>
    </source>
</evidence>
<dbReference type="InterPro" id="IPR039787">
    <property type="entry name" value="ENDOU"/>
</dbReference>
<evidence type="ECO:0000256" key="9">
    <source>
        <dbReference type="ARBA" id="ARBA00023211"/>
    </source>
</evidence>
<keyword evidence="6 11" id="KW-0255">Endonuclease</keyword>
<name>A0ABN7NUS3_TIMPD</name>
<evidence type="ECO:0000313" key="13">
    <source>
        <dbReference type="EMBL" id="CAG2058595.1"/>
    </source>
</evidence>
<dbReference type="InterPro" id="IPR018998">
    <property type="entry name" value="EndoU_C"/>
</dbReference>
<feature type="signal peptide" evidence="11">
    <location>
        <begin position="1"/>
        <end position="23"/>
    </location>
</feature>
<feature type="domain" description="EndoU" evidence="12">
    <location>
        <begin position="112"/>
        <end position="222"/>
    </location>
</feature>
<protein>
    <recommendedName>
        <fullName evidence="12">EndoU domain-containing protein</fullName>
    </recommendedName>
</protein>
<dbReference type="InterPro" id="IPR037227">
    <property type="entry name" value="EndoU-like"/>
</dbReference>
<evidence type="ECO:0000256" key="5">
    <source>
        <dbReference type="ARBA" id="ARBA00022723"/>
    </source>
</evidence>
<keyword evidence="7 11" id="KW-0378">Hydrolase</keyword>
<evidence type="ECO:0000256" key="6">
    <source>
        <dbReference type="ARBA" id="ARBA00022759"/>
    </source>
</evidence>
<feature type="chain" id="PRO_5044957692" description="EndoU domain-containing protein" evidence="11">
    <location>
        <begin position="24"/>
        <end position="222"/>
    </location>
</feature>
<keyword evidence="4 11" id="KW-0540">Nuclease</keyword>
<dbReference type="SUPFAM" id="SSF142877">
    <property type="entry name" value="EndoU-like"/>
    <property type="match status" value="1"/>
</dbReference>
<dbReference type="Pfam" id="PF09412">
    <property type="entry name" value="XendoU"/>
    <property type="match status" value="1"/>
</dbReference>
<comment type="cofactor">
    <cofactor evidence="1 11">
        <name>Mn(2+)</name>
        <dbReference type="ChEBI" id="CHEBI:29035"/>
    </cofactor>
</comment>
<keyword evidence="10" id="KW-0456">Lyase</keyword>
<proteinExistence type="inferred from homology"/>
<dbReference type="EMBL" id="CAJPIN010007612">
    <property type="protein sequence ID" value="CAG2058595.1"/>
    <property type="molecule type" value="Genomic_DNA"/>
</dbReference>
<evidence type="ECO:0000256" key="7">
    <source>
        <dbReference type="ARBA" id="ARBA00022801"/>
    </source>
</evidence>
<evidence type="ECO:0000256" key="2">
    <source>
        <dbReference type="ARBA" id="ARBA00010168"/>
    </source>
</evidence>
<evidence type="ECO:0000256" key="1">
    <source>
        <dbReference type="ARBA" id="ARBA00001936"/>
    </source>
</evidence>
<sequence>MILLFAWLVHSWEWSHQPSQVEAVKENIEGEGFVTSHIRRAVTYVIQLSQMKRASLHYIPARLSACLLALSRWRLVLLNNEVSEHHSVITSNDKDIEDHGAFGAIPSHSQVNDQDLQTFSETLLTKDVNNAAQYITINYQSKTRSRDNIDKAPQPLLTINRKALQIPTVAKVQKLYDNYIADVSVNEQVTSPEIQEENDLLDAFLKTSVMKYTNQFLIQKSM</sequence>
<evidence type="ECO:0000256" key="3">
    <source>
        <dbReference type="ARBA" id="ARBA00011245"/>
    </source>
</evidence>
<evidence type="ECO:0000256" key="4">
    <source>
        <dbReference type="ARBA" id="ARBA00022722"/>
    </source>
</evidence>
<keyword evidence="14" id="KW-1185">Reference proteome</keyword>
<dbReference type="PANTHER" id="PTHR12439:SF42">
    <property type="entry name" value="ENDORIBONUCLEASE-RELATED"/>
    <property type="match status" value="1"/>
</dbReference>
<accession>A0ABN7NUS3</accession>
<evidence type="ECO:0000256" key="8">
    <source>
        <dbReference type="ARBA" id="ARBA00022884"/>
    </source>
</evidence>
<keyword evidence="5 11" id="KW-0479">Metal-binding</keyword>
<evidence type="ECO:0000256" key="10">
    <source>
        <dbReference type="ARBA" id="ARBA00023239"/>
    </source>
</evidence>
<keyword evidence="8 11" id="KW-0694">RNA-binding</keyword>
<reference evidence="13" key="1">
    <citation type="submission" date="2021-03" db="EMBL/GenBank/DDBJ databases">
        <authorList>
            <person name="Tran Van P."/>
        </authorList>
    </citation>
    <scope>NUCLEOTIDE SEQUENCE</scope>
</reference>
<dbReference type="PANTHER" id="PTHR12439">
    <property type="entry name" value="PLACENTAL PROTEIN 11-RELATED"/>
    <property type="match status" value="1"/>
</dbReference>